<gene>
    <name evidence="1" type="ORF">FEHR0123_LOCUS766</name>
</gene>
<dbReference type="AlphaFoldDB" id="A0A7S3HUU6"/>
<organism evidence="1">
    <name type="scientific">Favella ehrenbergii</name>
    <dbReference type="NCBI Taxonomy" id="182087"/>
    <lineage>
        <taxon>Eukaryota</taxon>
        <taxon>Sar</taxon>
        <taxon>Alveolata</taxon>
        <taxon>Ciliophora</taxon>
        <taxon>Intramacronucleata</taxon>
        <taxon>Spirotrichea</taxon>
        <taxon>Choreotrichia</taxon>
        <taxon>Tintinnida</taxon>
        <taxon>Xystonellidae</taxon>
        <taxon>Favella</taxon>
    </lineage>
</organism>
<evidence type="ECO:0000313" key="1">
    <source>
        <dbReference type="EMBL" id="CAE0305861.1"/>
    </source>
</evidence>
<name>A0A7S3HUU6_9SPIT</name>
<dbReference type="EMBL" id="HBIE01002231">
    <property type="protein sequence ID" value="CAE0305861.1"/>
    <property type="molecule type" value="Transcribed_RNA"/>
</dbReference>
<reference evidence="1" key="1">
    <citation type="submission" date="2021-01" db="EMBL/GenBank/DDBJ databases">
        <authorList>
            <person name="Corre E."/>
            <person name="Pelletier E."/>
            <person name="Niang G."/>
            <person name="Scheremetjew M."/>
            <person name="Finn R."/>
            <person name="Kale V."/>
            <person name="Holt S."/>
            <person name="Cochrane G."/>
            <person name="Meng A."/>
            <person name="Brown T."/>
            <person name="Cohen L."/>
        </authorList>
    </citation>
    <scope>NUCLEOTIDE SEQUENCE</scope>
    <source>
        <strain evidence="1">Fehren 1</strain>
    </source>
</reference>
<sequence length="111" mass="13088">MEKHGYRQDLPLFQIKEQNEVPWLGLIGYTPAFFHLKKRGGEIVELRTLDKWQYSDKFMSQLAECSHLPGLQERIVYKFGEQMAKHFNKVPMQDGFDFDFDMQAKGSKQQS</sequence>
<proteinExistence type="predicted"/>
<protein>
    <submittedName>
        <fullName evidence="1">Uncharacterized protein</fullName>
    </submittedName>
</protein>
<accession>A0A7S3HUU6</accession>